<dbReference type="Gene3D" id="3.90.220.20">
    <property type="entry name" value="DNA methylase specificity domains"/>
    <property type="match status" value="2"/>
</dbReference>
<dbReference type="InterPro" id="IPR044946">
    <property type="entry name" value="Restrct_endonuc_typeI_TRD_sf"/>
</dbReference>
<dbReference type="InterPro" id="IPR000055">
    <property type="entry name" value="Restrct_endonuc_typeI_TRD"/>
</dbReference>
<name>A0AA48KTQ9_9ALTE</name>
<evidence type="ECO:0000256" key="2">
    <source>
        <dbReference type="ARBA" id="ARBA00022747"/>
    </source>
</evidence>
<reference evidence="5" key="1">
    <citation type="submission" date="2023-01" db="EMBL/GenBank/DDBJ databases">
        <title>Complete genome sequence of Planctobacterium marinum strain Dej080120_11.</title>
        <authorList>
            <person name="Ueki S."/>
            <person name="Maruyama F."/>
        </authorList>
    </citation>
    <scope>NUCLEOTIDE SEQUENCE</scope>
    <source>
        <strain evidence="5">Dej080120_11</strain>
    </source>
</reference>
<keyword evidence="6" id="KW-1185">Reference proteome</keyword>
<dbReference type="KEGG" id="pmaw:MACH26_39680"/>
<evidence type="ECO:0000313" key="6">
    <source>
        <dbReference type="Proteomes" id="UP001333710"/>
    </source>
</evidence>
<feature type="domain" description="Type I restriction modification DNA specificity" evidence="4">
    <location>
        <begin position="250"/>
        <end position="405"/>
    </location>
</feature>
<dbReference type="Proteomes" id="UP001333710">
    <property type="component" value="Chromosome"/>
</dbReference>
<evidence type="ECO:0000259" key="4">
    <source>
        <dbReference type="Pfam" id="PF01420"/>
    </source>
</evidence>
<protein>
    <recommendedName>
        <fullName evidence="4">Type I restriction modification DNA specificity domain-containing protein</fullName>
    </recommendedName>
</protein>
<dbReference type="PANTHER" id="PTHR30408:SF13">
    <property type="entry name" value="TYPE I RESTRICTION ENZYME HINDI SPECIFICITY SUBUNIT"/>
    <property type="match status" value="1"/>
</dbReference>
<evidence type="ECO:0000256" key="3">
    <source>
        <dbReference type="ARBA" id="ARBA00023125"/>
    </source>
</evidence>
<feature type="domain" description="Type I restriction modification DNA specificity" evidence="4">
    <location>
        <begin position="8"/>
        <end position="201"/>
    </location>
</feature>
<evidence type="ECO:0000313" key="5">
    <source>
        <dbReference type="EMBL" id="BDX08447.1"/>
    </source>
</evidence>
<dbReference type="Pfam" id="PF01420">
    <property type="entry name" value="Methylase_S"/>
    <property type="match status" value="2"/>
</dbReference>
<dbReference type="GO" id="GO:0009307">
    <property type="term" value="P:DNA restriction-modification system"/>
    <property type="evidence" value="ECO:0007669"/>
    <property type="project" value="UniProtKB-KW"/>
</dbReference>
<evidence type="ECO:0000256" key="1">
    <source>
        <dbReference type="ARBA" id="ARBA00010923"/>
    </source>
</evidence>
<dbReference type="InterPro" id="IPR052021">
    <property type="entry name" value="Type-I_RS_S_subunit"/>
</dbReference>
<organism evidence="5 6">
    <name type="scientific">Planctobacterium marinum</name>
    <dbReference type="NCBI Taxonomy" id="1631968"/>
    <lineage>
        <taxon>Bacteria</taxon>
        <taxon>Pseudomonadati</taxon>
        <taxon>Pseudomonadota</taxon>
        <taxon>Gammaproteobacteria</taxon>
        <taxon>Alteromonadales</taxon>
        <taxon>Alteromonadaceae</taxon>
        <taxon>Planctobacterium</taxon>
    </lineage>
</organism>
<dbReference type="REBASE" id="753425">
    <property type="entry name" value="S.Pma1ORF39690P"/>
</dbReference>
<dbReference type="AlphaFoldDB" id="A0AA48KTQ9"/>
<dbReference type="RefSeq" id="WP_338294516.1">
    <property type="nucleotide sequence ID" value="NZ_AP027272.1"/>
</dbReference>
<accession>A0AA48KTQ9</accession>
<keyword evidence="3" id="KW-0238">DNA-binding</keyword>
<dbReference type="GO" id="GO:0003677">
    <property type="term" value="F:DNA binding"/>
    <property type="evidence" value="ECO:0007669"/>
    <property type="project" value="UniProtKB-KW"/>
</dbReference>
<keyword evidence="2" id="KW-0680">Restriction system</keyword>
<gene>
    <name evidence="5" type="ORF">MACH26_39680</name>
</gene>
<sequence>MFDDLIVPKDWKILSVNELVELEIIEKPLDGNHGGIHPKSSDYVEQGIPFIMASDLVDGEVDLVGCKKITVEQSKTLKKGFAKSGDVLLSHKATIGRTAIVQNNNFDYILLTPQVTYYRVKNFDALSPKYLKAYFDSPKFQALFKAWAGDGSTRAYLGITAQQKLPIVIPPLEVQRQIVDSIGNIERKILLNKQMNQTLEKIAQRIFKSWFIDFDPVKANAEGVPFDGLSPEIQSLFPSEFVESEMGLIPKGWDVKPLDSIGEFLNGLACQKYPPRDEADALPVIKIAEMKNGYTQKTNQASKSVDSKYLIQDGDFLFSWSGSLTTCYWALGEAVLNQHLFKVSPLSGFTQHFVASWVNHHLSEFIRIAADKATTMGHIKREHLSQAKVVVPNSDVLDAFDNATQPLINRVKQNQTQSEKLKKIRGRLLPKLLSGSIEINQELMKAS</sequence>
<comment type="similarity">
    <text evidence="1">Belongs to the type-I restriction system S methylase family.</text>
</comment>
<dbReference type="PANTHER" id="PTHR30408">
    <property type="entry name" value="TYPE-1 RESTRICTION ENZYME ECOKI SPECIFICITY PROTEIN"/>
    <property type="match status" value="1"/>
</dbReference>
<dbReference type="SUPFAM" id="SSF116734">
    <property type="entry name" value="DNA methylase specificity domain"/>
    <property type="match status" value="2"/>
</dbReference>
<proteinExistence type="inferred from homology"/>
<dbReference type="EMBL" id="AP027272">
    <property type="protein sequence ID" value="BDX08447.1"/>
    <property type="molecule type" value="Genomic_DNA"/>
</dbReference>